<feature type="domain" description="Glycosyltransferase subfamily 4-like N-terminal" evidence="1">
    <location>
        <begin position="14"/>
        <end position="171"/>
    </location>
</feature>
<dbReference type="SUPFAM" id="SSF53756">
    <property type="entry name" value="UDP-Glycosyltransferase/glycogen phosphorylase"/>
    <property type="match status" value="1"/>
</dbReference>
<proteinExistence type="predicted"/>
<dbReference type="Gene3D" id="3.40.50.2000">
    <property type="entry name" value="Glycogen Phosphorylase B"/>
    <property type="match status" value="2"/>
</dbReference>
<keyword evidence="3" id="KW-1185">Reference proteome</keyword>
<dbReference type="KEGG" id="mgod:E7746_00620"/>
<reference evidence="2 3" key="1">
    <citation type="submission" date="2019-02" db="EMBL/GenBank/DDBJ databases">
        <title>Isolation and identification of novel species under the genus Muribaculum.</title>
        <authorList>
            <person name="Miyake S."/>
            <person name="Ding Y."/>
            <person name="Low A."/>
            <person name="Soh M."/>
            <person name="Seedorf H."/>
        </authorList>
    </citation>
    <scope>NUCLEOTIDE SEQUENCE [LARGE SCALE GENOMIC DNA]</scope>
    <source>
        <strain evidence="2 3">TLL-A4</strain>
    </source>
</reference>
<dbReference type="EMBL" id="CP039393">
    <property type="protein sequence ID" value="QCD34487.1"/>
    <property type="molecule type" value="Genomic_DNA"/>
</dbReference>
<dbReference type="Pfam" id="PF13692">
    <property type="entry name" value="Glyco_trans_1_4"/>
    <property type="match status" value="1"/>
</dbReference>
<gene>
    <name evidence="2" type="ORF">E7746_00620</name>
</gene>
<dbReference type="Proteomes" id="UP000297031">
    <property type="component" value="Chromosome"/>
</dbReference>
<name>A0A4V1D1A1_9BACT</name>
<evidence type="ECO:0000313" key="3">
    <source>
        <dbReference type="Proteomes" id="UP000297031"/>
    </source>
</evidence>
<keyword evidence="2" id="KW-0808">Transferase</keyword>
<dbReference type="GO" id="GO:0016757">
    <property type="term" value="F:glycosyltransferase activity"/>
    <property type="evidence" value="ECO:0007669"/>
    <property type="project" value="UniProtKB-ARBA"/>
</dbReference>
<dbReference type="AlphaFoldDB" id="A0A4V1D1A1"/>
<evidence type="ECO:0000313" key="2">
    <source>
        <dbReference type="EMBL" id="QCD34487.1"/>
    </source>
</evidence>
<dbReference type="OrthoDB" id="9811239at2"/>
<dbReference type="InterPro" id="IPR028098">
    <property type="entry name" value="Glyco_trans_4-like_N"/>
</dbReference>
<dbReference type="Pfam" id="PF13439">
    <property type="entry name" value="Glyco_transf_4"/>
    <property type="match status" value="1"/>
</dbReference>
<organism evidence="2 3">
    <name type="scientific">Muribaculum gordoncarteri</name>
    <dbReference type="NCBI Taxonomy" id="2530390"/>
    <lineage>
        <taxon>Bacteria</taxon>
        <taxon>Pseudomonadati</taxon>
        <taxon>Bacteroidota</taxon>
        <taxon>Bacteroidia</taxon>
        <taxon>Bacteroidales</taxon>
        <taxon>Muribaculaceae</taxon>
        <taxon>Muribaculum</taxon>
    </lineage>
</organism>
<accession>A0A4V1D1A1</accession>
<dbReference type="RefSeq" id="WP_123395138.1">
    <property type="nucleotide sequence ID" value="NZ_CP039393.1"/>
</dbReference>
<protein>
    <submittedName>
        <fullName evidence="2">Glycosyltransferase family 4 protein</fullName>
    </submittedName>
</protein>
<dbReference type="PANTHER" id="PTHR12526">
    <property type="entry name" value="GLYCOSYLTRANSFERASE"/>
    <property type="match status" value="1"/>
</dbReference>
<dbReference type="PANTHER" id="PTHR12526:SF630">
    <property type="entry name" value="GLYCOSYLTRANSFERASE"/>
    <property type="match status" value="1"/>
</dbReference>
<dbReference type="CDD" id="cd03820">
    <property type="entry name" value="GT4_AmsD-like"/>
    <property type="match status" value="1"/>
</dbReference>
<evidence type="ECO:0000259" key="1">
    <source>
        <dbReference type="Pfam" id="PF13439"/>
    </source>
</evidence>
<sequence length="358" mass="40730">MKISFFITDMSQGGGMERVTANLSNQLVSRGYDIKVVSLIQENPNLTYLLDNNVETLGLLKGKYNRQQQMAKRLLTQFLILRKLKNFLKSDSSDLFIAQGLLPALFLWLCGYANKTIVCEHFKYELYTNYFVLKLRLMIYKSMKNVVTLTDEDANKFIRKGIDAKTIPNMVPFKINDEISKGISCSRRILCVGRLENQKGFDLLINAVATIKDRMDGWEIHIYGDGSQKEYLTGLIENNQCGHIIKLMGYSNDIDYDRYAFSVVPSRFEGFSMAILEFMAKGVPVVSFDCPEGPGVLLKGEVGILIPPEDVDKLSNAILSMAENLELREKYAKRGLQRASKYAPDYIMKQWEKLLASE</sequence>